<dbReference type="AlphaFoldDB" id="A0A9X0DEM2"/>
<evidence type="ECO:0000313" key="7">
    <source>
        <dbReference type="EMBL" id="KAJ8059989.1"/>
    </source>
</evidence>
<dbReference type="InterPro" id="IPR036259">
    <property type="entry name" value="MFS_trans_sf"/>
</dbReference>
<evidence type="ECO:0000256" key="2">
    <source>
        <dbReference type="ARBA" id="ARBA00022692"/>
    </source>
</evidence>
<name>A0A9X0DEM2_9HELO</name>
<dbReference type="Proteomes" id="UP001152300">
    <property type="component" value="Unassembled WGS sequence"/>
</dbReference>
<feature type="region of interest" description="Disordered" evidence="5">
    <location>
        <begin position="170"/>
        <end position="192"/>
    </location>
</feature>
<feature type="transmembrane region" description="Helical" evidence="6">
    <location>
        <begin position="141"/>
        <end position="159"/>
    </location>
</feature>
<evidence type="ECO:0000256" key="6">
    <source>
        <dbReference type="SAM" id="Phobius"/>
    </source>
</evidence>
<keyword evidence="8" id="KW-1185">Reference proteome</keyword>
<dbReference type="PANTHER" id="PTHR23501">
    <property type="entry name" value="MAJOR FACILITATOR SUPERFAMILY"/>
    <property type="match status" value="1"/>
</dbReference>
<feature type="transmembrane region" description="Helical" evidence="6">
    <location>
        <begin position="6"/>
        <end position="23"/>
    </location>
</feature>
<evidence type="ECO:0000313" key="8">
    <source>
        <dbReference type="Proteomes" id="UP001152300"/>
    </source>
</evidence>
<organism evidence="7 8">
    <name type="scientific">Sclerotinia nivalis</name>
    <dbReference type="NCBI Taxonomy" id="352851"/>
    <lineage>
        <taxon>Eukaryota</taxon>
        <taxon>Fungi</taxon>
        <taxon>Dikarya</taxon>
        <taxon>Ascomycota</taxon>
        <taxon>Pezizomycotina</taxon>
        <taxon>Leotiomycetes</taxon>
        <taxon>Helotiales</taxon>
        <taxon>Sclerotiniaceae</taxon>
        <taxon>Sclerotinia</taxon>
    </lineage>
</organism>
<dbReference type="GO" id="GO:0005886">
    <property type="term" value="C:plasma membrane"/>
    <property type="evidence" value="ECO:0007669"/>
    <property type="project" value="TreeGrafter"/>
</dbReference>
<evidence type="ECO:0000256" key="4">
    <source>
        <dbReference type="ARBA" id="ARBA00023136"/>
    </source>
</evidence>
<dbReference type="SUPFAM" id="SSF103473">
    <property type="entry name" value="MFS general substrate transporter"/>
    <property type="match status" value="1"/>
</dbReference>
<keyword evidence="4 6" id="KW-0472">Membrane</keyword>
<accession>A0A9X0DEM2</accession>
<gene>
    <name evidence="7" type="ORF">OCU04_011601</name>
</gene>
<dbReference type="OrthoDB" id="10021397at2759"/>
<protein>
    <submittedName>
        <fullName evidence="7">Uncharacterized protein</fullName>
    </submittedName>
</protein>
<keyword evidence="3 6" id="KW-1133">Transmembrane helix</keyword>
<evidence type="ECO:0000256" key="5">
    <source>
        <dbReference type="SAM" id="MobiDB-lite"/>
    </source>
</evidence>
<reference evidence="7" key="1">
    <citation type="submission" date="2022-11" db="EMBL/GenBank/DDBJ databases">
        <title>Genome Resource of Sclerotinia nivalis Strain SnTB1, a Plant Pathogen Isolated from American Ginseng.</title>
        <authorList>
            <person name="Fan S."/>
        </authorList>
    </citation>
    <scope>NUCLEOTIDE SEQUENCE</scope>
    <source>
        <strain evidence="7">SnTB1</strain>
    </source>
</reference>
<dbReference type="EMBL" id="JAPEIS010000014">
    <property type="protein sequence ID" value="KAJ8059989.1"/>
    <property type="molecule type" value="Genomic_DNA"/>
</dbReference>
<dbReference type="PANTHER" id="PTHR23501:SF199">
    <property type="entry name" value="MFS EFFLUX TRANSPORTER INPD-RELATED"/>
    <property type="match status" value="1"/>
</dbReference>
<keyword evidence="2 6" id="KW-0812">Transmembrane</keyword>
<sequence length="192" mass="20170">MPYMVAGTAISVIAAGLLTMLDLDTSTARSTAFMFLAGAGAGIGGNQPFTALQAALKEEDLSIGNGMTVFGLQLGTSLAFTISQPVFLTKIFSRLASNALTSSIPRSSIITAGASHLDRLVDSPAALQVLEKAYSDGIRDTMIVALVAICLCLLCLPGMEWLTLENPGAKTDVDMENMQPEVLPSVEDRKES</sequence>
<evidence type="ECO:0000256" key="1">
    <source>
        <dbReference type="ARBA" id="ARBA00004141"/>
    </source>
</evidence>
<comment type="caution">
    <text evidence="7">The sequence shown here is derived from an EMBL/GenBank/DDBJ whole genome shotgun (WGS) entry which is preliminary data.</text>
</comment>
<comment type="subcellular location">
    <subcellularLocation>
        <location evidence="1">Membrane</location>
        <topology evidence="1">Multi-pass membrane protein</topology>
    </subcellularLocation>
</comment>
<proteinExistence type="predicted"/>
<dbReference type="GO" id="GO:0022857">
    <property type="term" value="F:transmembrane transporter activity"/>
    <property type="evidence" value="ECO:0007669"/>
    <property type="project" value="TreeGrafter"/>
</dbReference>
<evidence type="ECO:0000256" key="3">
    <source>
        <dbReference type="ARBA" id="ARBA00022989"/>
    </source>
</evidence>